<reference evidence="3" key="1">
    <citation type="journal article" date="2024" name="IScience">
        <title>Strigolactones Initiate the Formation of Haustorium-like Structures in Castilleja.</title>
        <authorList>
            <person name="Buerger M."/>
            <person name="Peterson D."/>
            <person name="Chory J."/>
        </authorList>
    </citation>
    <scope>NUCLEOTIDE SEQUENCE [LARGE SCALE GENOMIC DNA]</scope>
</reference>
<keyword evidence="1" id="KW-0732">Signal</keyword>
<protein>
    <recommendedName>
        <fullName evidence="4">PAR1 protein</fullName>
    </recommendedName>
</protein>
<dbReference type="InterPro" id="IPR009489">
    <property type="entry name" value="PAR1"/>
</dbReference>
<feature type="signal peptide" evidence="1">
    <location>
        <begin position="1"/>
        <end position="22"/>
    </location>
</feature>
<proteinExistence type="predicted"/>
<dbReference type="EMBL" id="JAVIJP010000005">
    <property type="protein sequence ID" value="KAL3653525.1"/>
    <property type="molecule type" value="Genomic_DNA"/>
</dbReference>
<organism evidence="2 3">
    <name type="scientific">Castilleja foliolosa</name>
    <dbReference type="NCBI Taxonomy" id="1961234"/>
    <lineage>
        <taxon>Eukaryota</taxon>
        <taxon>Viridiplantae</taxon>
        <taxon>Streptophyta</taxon>
        <taxon>Embryophyta</taxon>
        <taxon>Tracheophyta</taxon>
        <taxon>Spermatophyta</taxon>
        <taxon>Magnoliopsida</taxon>
        <taxon>eudicotyledons</taxon>
        <taxon>Gunneridae</taxon>
        <taxon>Pentapetalae</taxon>
        <taxon>asterids</taxon>
        <taxon>lamiids</taxon>
        <taxon>Lamiales</taxon>
        <taxon>Orobanchaceae</taxon>
        <taxon>Pedicularideae</taxon>
        <taxon>Castillejinae</taxon>
        <taxon>Castilleja</taxon>
    </lineage>
</organism>
<dbReference type="AlphaFoldDB" id="A0ABD3EGV5"/>
<dbReference type="PANTHER" id="PTHR33649:SF2">
    <property type="entry name" value="PAR1 PROTEIN"/>
    <property type="match status" value="1"/>
</dbReference>
<accession>A0ABD3EGV5</accession>
<feature type="chain" id="PRO_5044791371" description="PAR1 protein" evidence="1">
    <location>
        <begin position="23"/>
        <end position="205"/>
    </location>
</feature>
<evidence type="ECO:0008006" key="4">
    <source>
        <dbReference type="Google" id="ProtNLM"/>
    </source>
</evidence>
<keyword evidence="3" id="KW-1185">Reference proteome</keyword>
<dbReference type="Pfam" id="PF06521">
    <property type="entry name" value="PAR1"/>
    <property type="match status" value="1"/>
</dbReference>
<name>A0ABD3EGV5_9LAMI</name>
<gene>
    <name evidence="2" type="ORF">CASFOL_003206</name>
</gene>
<dbReference type="PANTHER" id="PTHR33649">
    <property type="entry name" value="PAR1 PROTEIN"/>
    <property type="match status" value="1"/>
</dbReference>
<sequence>MAPTTLLVIALALAVSFQATLGKNMKCKDLNVDACAYAVESSGKRCVLEKTLLSLTSSEYTCSTSEIVADKMNDWIETEECINACGVDRKPLGISSDSLLDRDFVEKICSDACYTSCPNIVDLYFNLAAGEGVYLPKLCESRKSSGRRELLIESSGLAEILVVSPTTTVSANLAVTPAEAPTSSLAVSENTEFSPAPAPTIGSMI</sequence>
<dbReference type="Proteomes" id="UP001632038">
    <property type="component" value="Unassembled WGS sequence"/>
</dbReference>
<evidence type="ECO:0000256" key="1">
    <source>
        <dbReference type="SAM" id="SignalP"/>
    </source>
</evidence>
<comment type="caution">
    <text evidence="2">The sequence shown here is derived from an EMBL/GenBank/DDBJ whole genome shotgun (WGS) entry which is preliminary data.</text>
</comment>
<evidence type="ECO:0000313" key="3">
    <source>
        <dbReference type="Proteomes" id="UP001632038"/>
    </source>
</evidence>
<evidence type="ECO:0000313" key="2">
    <source>
        <dbReference type="EMBL" id="KAL3653525.1"/>
    </source>
</evidence>